<evidence type="ECO:0000256" key="1">
    <source>
        <dbReference type="SAM" id="Phobius"/>
    </source>
</evidence>
<evidence type="ECO:0000313" key="3">
    <source>
        <dbReference type="Proteomes" id="UP000760494"/>
    </source>
</evidence>
<dbReference type="EMBL" id="CABFJX010000023">
    <property type="protein sequence ID" value="VTT58625.1"/>
    <property type="molecule type" value="Genomic_DNA"/>
</dbReference>
<sequence length="169" mass="19361">MLKHYNIKQLLKNIFIFNRQVVIITNCNKSKGLNGRTGSCKVAWFLPKSLSWIIVVYIMWLLPFKKVLYRLGGICRPKQLALISGVKIKAWLTVLSYWHMAIEIDLKAAKANSNNKVANLITDRYQAKVYTRGGYRLEVAIASKQLIIILLIEGGKSIFFMLLAFIKDK</sequence>
<gene>
    <name evidence="2" type="ORF">C2S_13995</name>
</gene>
<comment type="caution">
    <text evidence="2">The sequence shown here is derived from an EMBL/GenBank/DDBJ whole genome shotgun (WGS) entry which is preliminary data.</text>
</comment>
<evidence type="ECO:0008006" key="4">
    <source>
        <dbReference type="Google" id="ProtNLM"/>
    </source>
</evidence>
<keyword evidence="1" id="KW-1133">Transmembrane helix</keyword>
<keyword evidence="1" id="KW-0472">Membrane</keyword>
<name>A0A9Q9RGI1_FUSFU</name>
<protein>
    <recommendedName>
        <fullName evidence="4">Transmembrane protein</fullName>
    </recommendedName>
</protein>
<feature type="transmembrane region" description="Helical" evidence="1">
    <location>
        <begin position="42"/>
        <end position="62"/>
    </location>
</feature>
<dbReference type="Proteomes" id="UP000760494">
    <property type="component" value="Unassembled WGS sequence"/>
</dbReference>
<feature type="transmembrane region" description="Helical" evidence="1">
    <location>
        <begin position="146"/>
        <end position="166"/>
    </location>
</feature>
<reference evidence="2" key="1">
    <citation type="submission" date="2019-05" db="EMBL/GenBank/DDBJ databases">
        <authorList>
            <person name="Piombo E."/>
        </authorList>
    </citation>
    <scope>NUCLEOTIDE SEQUENCE</scope>
    <source>
        <strain evidence="2">C2S</strain>
    </source>
</reference>
<proteinExistence type="predicted"/>
<accession>A0A9Q9RGI1</accession>
<keyword evidence="1" id="KW-0812">Transmembrane</keyword>
<dbReference type="AlphaFoldDB" id="A0A9Q9RGI1"/>
<evidence type="ECO:0000313" key="2">
    <source>
        <dbReference type="EMBL" id="VTT58625.1"/>
    </source>
</evidence>
<organism evidence="2 3">
    <name type="scientific">Fusarium fujikuroi</name>
    <name type="common">Bakanae and foot rot disease fungus</name>
    <name type="synonym">Gibberella fujikuroi</name>
    <dbReference type="NCBI Taxonomy" id="5127"/>
    <lineage>
        <taxon>Eukaryota</taxon>
        <taxon>Fungi</taxon>
        <taxon>Dikarya</taxon>
        <taxon>Ascomycota</taxon>
        <taxon>Pezizomycotina</taxon>
        <taxon>Sordariomycetes</taxon>
        <taxon>Hypocreomycetidae</taxon>
        <taxon>Hypocreales</taxon>
        <taxon>Nectriaceae</taxon>
        <taxon>Fusarium</taxon>
        <taxon>Fusarium fujikuroi species complex</taxon>
    </lineage>
</organism>